<evidence type="ECO:0000256" key="2">
    <source>
        <dbReference type="ARBA" id="ARBA00007639"/>
    </source>
</evidence>
<dbReference type="InterPro" id="IPR025997">
    <property type="entry name" value="SBP_2_dom"/>
</dbReference>
<evidence type="ECO:0000256" key="1">
    <source>
        <dbReference type="ARBA" id="ARBA00004196"/>
    </source>
</evidence>
<evidence type="ECO:0000256" key="4">
    <source>
        <dbReference type="SAM" id="SignalP"/>
    </source>
</evidence>
<dbReference type="GO" id="GO:0030246">
    <property type="term" value="F:carbohydrate binding"/>
    <property type="evidence" value="ECO:0007669"/>
    <property type="project" value="UniProtKB-ARBA"/>
</dbReference>
<dbReference type="Gene3D" id="3.40.50.2300">
    <property type="match status" value="2"/>
</dbReference>
<feature type="domain" description="Periplasmic binding protein" evidence="5">
    <location>
        <begin position="31"/>
        <end position="291"/>
    </location>
</feature>
<sequence length="312" mass="33681">MMRRRQFLATALGGLLAVPFAAGAARKPAITIALKSLRNQFFTMMIAGADQHRLTHHGEYQLTIEGVQDETDVKGQEAIVQRCLDRHDDVLIIAPTDSSAMIPILLKTIASHTLVINVDNKLDERALVRANVNIPFVGPSNFTGARSVGDYVLHGLKPGSKVAIVEGLPQSINAKARSDGFREAIRSAGMALAGMRWGYWVSDKGRLAALELLDAVPDLAVLLCGNDNMAIGAVAAVAERHRRGKVLIGGYDNITDVAPYIADGRIVATADQHPALQIQYAIDLALQALRNHTGQGNIQTIVQTPVELVKRH</sequence>
<dbReference type="InterPro" id="IPR006311">
    <property type="entry name" value="TAT_signal"/>
</dbReference>
<proteinExistence type="inferred from homology"/>
<gene>
    <name evidence="6" type="ORF">BI347_20590</name>
</gene>
<comment type="caution">
    <text evidence="6">The sequence shown here is derived from an EMBL/GenBank/DDBJ whole genome shotgun (WGS) entry which is preliminary data.</text>
</comment>
<dbReference type="STRING" id="1903179.BI347_20590"/>
<dbReference type="EMBL" id="MKCS01000004">
    <property type="protein sequence ID" value="OHX10208.1"/>
    <property type="molecule type" value="Genomic_DNA"/>
</dbReference>
<name>A0A1S1WSR3_9NEIS</name>
<accession>A0A1S1WSR3</accession>
<feature type="signal peptide" evidence="4">
    <location>
        <begin position="1"/>
        <end position="24"/>
    </location>
</feature>
<reference evidence="6 7" key="1">
    <citation type="submission" date="2016-09" db="EMBL/GenBank/DDBJ databases">
        <title>Chromobacterium muskegensis sp. nov., an insecticidal bacterium isolated from Sphagnum bogs.</title>
        <authorList>
            <person name="Sparks M.E."/>
            <person name="Blackburn M.B."/>
            <person name="Gundersen-Rindal D.E."/>
            <person name="Mitchell A."/>
            <person name="Farrar R."/>
            <person name="Kuhar D."/>
        </authorList>
    </citation>
    <scope>NUCLEOTIDE SEQUENCE [LARGE SCALE GENOMIC DNA]</scope>
    <source>
        <strain evidence="6 7">37-2</strain>
    </source>
</reference>
<dbReference type="Proteomes" id="UP000180088">
    <property type="component" value="Unassembled WGS sequence"/>
</dbReference>
<evidence type="ECO:0000313" key="7">
    <source>
        <dbReference type="Proteomes" id="UP000180088"/>
    </source>
</evidence>
<evidence type="ECO:0000256" key="3">
    <source>
        <dbReference type="ARBA" id="ARBA00022729"/>
    </source>
</evidence>
<dbReference type="PROSITE" id="PS51318">
    <property type="entry name" value="TAT"/>
    <property type="match status" value="1"/>
</dbReference>
<dbReference type="GO" id="GO:0030313">
    <property type="term" value="C:cell envelope"/>
    <property type="evidence" value="ECO:0007669"/>
    <property type="project" value="UniProtKB-SubCell"/>
</dbReference>
<dbReference type="Pfam" id="PF13407">
    <property type="entry name" value="Peripla_BP_4"/>
    <property type="match status" value="1"/>
</dbReference>
<feature type="chain" id="PRO_5010280312" evidence="4">
    <location>
        <begin position="25"/>
        <end position="312"/>
    </location>
</feature>
<dbReference type="InterPro" id="IPR028082">
    <property type="entry name" value="Peripla_BP_I"/>
</dbReference>
<evidence type="ECO:0000313" key="6">
    <source>
        <dbReference type="EMBL" id="OHX10208.1"/>
    </source>
</evidence>
<dbReference type="PANTHER" id="PTHR46847:SF1">
    <property type="entry name" value="D-ALLOSE-BINDING PERIPLASMIC PROTEIN-RELATED"/>
    <property type="match status" value="1"/>
</dbReference>
<dbReference type="SUPFAM" id="SSF53822">
    <property type="entry name" value="Periplasmic binding protein-like I"/>
    <property type="match status" value="1"/>
</dbReference>
<organism evidence="6 7">
    <name type="scientific">Chromobacterium sphagni</name>
    <dbReference type="NCBI Taxonomy" id="1903179"/>
    <lineage>
        <taxon>Bacteria</taxon>
        <taxon>Pseudomonadati</taxon>
        <taxon>Pseudomonadota</taxon>
        <taxon>Betaproteobacteria</taxon>
        <taxon>Neisseriales</taxon>
        <taxon>Chromobacteriaceae</taxon>
        <taxon>Chromobacterium</taxon>
    </lineage>
</organism>
<evidence type="ECO:0000259" key="5">
    <source>
        <dbReference type="Pfam" id="PF13407"/>
    </source>
</evidence>
<dbReference type="AlphaFoldDB" id="A0A1S1WSR3"/>
<comment type="similarity">
    <text evidence="2">Belongs to the bacterial solute-binding protein 2 family.</text>
</comment>
<comment type="subcellular location">
    <subcellularLocation>
        <location evidence="1">Cell envelope</location>
    </subcellularLocation>
</comment>
<protein>
    <submittedName>
        <fullName evidence="6">LacI family transcriptional regulator</fullName>
    </submittedName>
</protein>
<keyword evidence="3 4" id="KW-0732">Signal</keyword>
<dbReference type="PANTHER" id="PTHR46847">
    <property type="entry name" value="D-ALLOSE-BINDING PERIPLASMIC PROTEIN-RELATED"/>
    <property type="match status" value="1"/>
</dbReference>